<dbReference type="InterPro" id="IPR011993">
    <property type="entry name" value="PH-like_dom_sf"/>
</dbReference>
<dbReference type="PROSITE" id="PS50003">
    <property type="entry name" value="PH_DOMAIN"/>
    <property type="match status" value="2"/>
</dbReference>
<dbReference type="PANTHER" id="PTHR14336">
    <property type="entry name" value="TANDEM PH DOMAIN CONTAINING PROTEIN"/>
    <property type="match status" value="1"/>
</dbReference>
<keyword evidence="4" id="KW-1185">Reference proteome</keyword>
<dbReference type="Gene3D" id="2.30.29.30">
    <property type="entry name" value="Pleckstrin-homology domain (PH domain)/Phosphotyrosine-binding domain (PTB)"/>
    <property type="match status" value="2"/>
</dbReference>
<dbReference type="Proteomes" id="UP000030745">
    <property type="component" value="Unassembled WGS sequence"/>
</dbReference>
<dbReference type="SMART" id="SM00233">
    <property type="entry name" value="PH"/>
    <property type="match status" value="2"/>
</dbReference>
<dbReference type="AlphaFoldDB" id="A0A067CNM1"/>
<protein>
    <recommendedName>
        <fullName evidence="2">PH domain-containing protein</fullName>
    </recommendedName>
</protein>
<feature type="compositionally biased region" description="Acidic residues" evidence="1">
    <location>
        <begin position="298"/>
        <end position="309"/>
    </location>
</feature>
<dbReference type="EMBL" id="KK583195">
    <property type="protein sequence ID" value="KDO32274.1"/>
    <property type="molecule type" value="Genomic_DNA"/>
</dbReference>
<dbReference type="RefSeq" id="XP_012196730.1">
    <property type="nucleotide sequence ID" value="XM_012341340.1"/>
</dbReference>
<organism evidence="3 4">
    <name type="scientific">Saprolegnia parasitica (strain CBS 223.65)</name>
    <dbReference type="NCBI Taxonomy" id="695850"/>
    <lineage>
        <taxon>Eukaryota</taxon>
        <taxon>Sar</taxon>
        <taxon>Stramenopiles</taxon>
        <taxon>Oomycota</taxon>
        <taxon>Saprolegniomycetes</taxon>
        <taxon>Saprolegniales</taxon>
        <taxon>Saprolegniaceae</taxon>
        <taxon>Saprolegnia</taxon>
    </lineage>
</organism>
<dbReference type="SUPFAM" id="SSF50729">
    <property type="entry name" value="PH domain-like"/>
    <property type="match status" value="2"/>
</dbReference>
<feature type="region of interest" description="Disordered" evidence="1">
    <location>
        <begin position="264"/>
        <end position="309"/>
    </location>
</feature>
<accession>A0A067CNM1</accession>
<reference evidence="3 4" key="1">
    <citation type="journal article" date="2013" name="PLoS Genet.">
        <title>Distinctive expansion of potential virulence genes in the genome of the oomycete fish pathogen Saprolegnia parasitica.</title>
        <authorList>
            <person name="Jiang R.H."/>
            <person name="de Bruijn I."/>
            <person name="Haas B.J."/>
            <person name="Belmonte R."/>
            <person name="Lobach L."/>
            <person name="Christie J."/>
            <person name="van den Ackerveken G."/>
            <person name="Bottin A."/>
            <person name="Bulone V."/>
            <person name="Diaz-Moreno S.M."/>
            <person name="Dumas B."/>
            <person name="Fan L."/>
            <person name="Gaulin E."/>
            <person name="Govers F."/>
            <person name="Grenville-Briggs L.J."/>
            <person name="Horner N.R."/>
            <person name="Levin J.Z."/>
            <person name="Mammella M."/>
            <person name="Meijer H.J."/>
            <person name="Morris P."/>
            <person name="Nusbaum C."/>
            <person name="Oome S."/>
            <person name="Phillips A.J."/>
            <person name="van Rooyen D."/>
            <person name="Rzeszutek E."/>
            <person name="Saraiva M."/>
            <person name="Secombes C.J."/>
            <person name="Seidl M.F."/>
            <person name="Snel B."/>
            <person name="Stassen J.H."/>
            <person name="Sykes S."/>
            <person name="Tripathy S."/>
            <person name="van den Berg H."/>
            <person name="Vega-Arreguin J.C."/>
            <person name="Wawra S."/>
            <person name="Young S.K."/>
            <person name="Zeng Q."/>
            <person name="Dieguez-Uribeondo J."/>
            <person name="Russ C."/>
            <person name="Tyler B.M."/>
            <person name="van West P."/>
        </authorList>
    </citation>
    <scope>NUCLEOTIDE SEQUENCE [LARGE SCALE GENOMIC DNA]</scope>
    <source>
        <strain evidence="3 4">CBS 223.65</strain>
    </source>
</reference>
<evidence type="ECO:0000313" key="4">
    <source>
        <dbReference type="Proteomes" id="UP000030745"/>
    </source>
</evidence>
<feature type="domain" description="PH" evidence="2">
    <location>
        <begin position="3"/>
        <end position="97"/>
    </location>
</feature>
<proteinExistence type="predicted"/>
<dbReference type="OMA" id="DNDKMAG"/>
<evidence type="ECO:0000259" key="2">
    <source>
        <dbReference type="PROSITE" id="PS50003"/>
    </source>
</evidence>
<gene>
    <name evidence="3" type="ORF">SPRG_02753</name>
</gene>
<dbReference type="PANTHER" id="PTHR14336:SF16">
    <property type="entry name" value="PH DOMAIN-CONTAINING PROTEIN"/>
    <property type="match status" value="1"/>
</dbReference>
<evidence type="ECO:0000256" key="1">
    <source>
        <dbReference type="SAM" id="MobiDB-lite"/>
    </source>
</evidence>
<name>A0A067CNM1_SAPPC</name>
<evidence type="ECO:0000313" key="3">
    <source>
        <dbReference type="EMBL" id="KDO32274.1"/>
    </source>
</evidence>
<dbReference type="KEGG" id="spar:SPRG_02753"/>
<feature type="domain" description="PH" evidence="2">
    <location>
        <begin position="135"/>
        <end position="227"/>
    </location>
</feature>
<dbReference type="CDD" id="cd00821">
    <property type="entry name" value="PH"/>
    <property type="match status" value="1"/>
</dbReference>
<dbReference type="Pfam" id="PF00169">
    <property type="entry name" value="PH"/>
    <property type="match status" value="2"/>
</dbReference>
<feature type="compositionally biased region" description="Polar residues" evidence="1">
    <location>
        <begin position="270"/>
        <end position="280"/>
    </location>
</feature>
<dbReference type="InterPro" id="IPR051707">
    <property type="entry name" value="PI-Interact_SigTrans_Reg"/>
</dbReference>
<dbReference type="GeneID" id="24125292"/>
<sequence length="309" mass="34071">MAAYDYQGWVFKQGSLVRSWKKRYMVLKNKQLSYFDTENVTASTKAKGSFAVITIEYAKDIQHGLLIHGVGGRVMKLYTESADSCTGWFDAVTAVMLGQVLSQASLRASSHSASAPRSSSLRASTTNQPYADDDNEHCSGWLAKEGGRVKNWKRRFFFLQGRSLTYYDNDKMAGSAKGNGQVCGVRVNREKSQSLDITFEKGRILRVTADCADDFDTWFQALTAAVEGRAFRRDRGSMADGRSSIASGKPPVFSSMDSYASYEDGGFSPGGTSSRYLSQDSVDHPLGRNNNSSWLSSDSDDDKSDGDWL</sequence>
<dbReference type="OrthoDB" id="185175at2759"/>
<dbReference type="VEuPathDB" id="FungiDB:SPRG_02753"/>
<dbReference type="InterPro" id="IPR001849">
    <property type="entry name" value="PH_domain"/>
</dbReference>